<protein>
    <submittedName>
        <fullName evidence="1">Uncharacterized protein</fullName>
    </submittedName>
</protein>
<name>A0A5E7IBT1_PSEFL</name>
<organism evidence="1 2">
    <name type="scientific">Pseudomonas fluorescens</name>
    <dbReference type="NCBI Taxonomy" id="294"/>
    <lineage>
        <taxon>Bacteria</taxon>
        <taxon>Pseudomonadati</taxon>
        <taxon>Pseudomonadota</taxon>
        <taxon>Gammaproteobacteria</taxon>
        <taxon>Pseudomonadales</taxon>
        <taxon>Pseudomonadaceae</taxon>
        <taxon>Pseudomonas</taxon>
    </lineage>
</organism>
<accession>A0A5E7IBT1</accession>
<sequence length="73" mass="8254">MRTSQTQQQQIDKSHGLGPITEVESAAKSHALTRLTSGFTLDQTVSEYRALRSSVLRLWLAQGYAKHDHQMRT</sequence>
<evidence type="ECO:0000313" key="1">
    <source>
        <dbReference type="EMBL" id="VVO72067.1"/>
    </source>
</evidence>
<gene>
    <name evidence="1" type="ORF">PS862_01384</name>
</gene>
<dbReference type="Proteomes" id="UP000385207">
    <property type="component" value="Unassembled WGS sequence"/>
</dbReference>
<dbReference type="AlphaFoldDB" id="A0A5E7IBT1"/>
<reference evidence="1 2" key="1">
    <citation type="submission" date="2019-09" db="EMBL/GenBank/DDBJ databases">
        <authorList>
            <person name="Chandra G."/>
            <person name="Truman W A."/>
        </authorList>
    </citation>
    <scope>NUCLEOTIDE SEQUENCE [LARGE SCALE GENOMIC DNA]</scope>
    <source>
        <strain evidence="1">PS862</strain>
    </source>
</reference>
<evidence type="ECO:0000313" key="2">
    <source>
        <dbReference type="Proteomes" id="UP000385207"/>
    </source>
</evidence>
<dbReference type="EMBL" id="CABVII010000005">
    <property type="protein sequence ID" value="VVO72067.1"/>
    <property type="molecule type" value="Genomic_DNA"/>
</dbReference>
<proteinExistence type="predicted"/>